<keyword evidence="2" id="KW-1185">Reference proteome</keyword>
<evidence type="ECO:0000313" key="1">
    <source>
        <dbReference type="EMBL" id="KAJ1941252.1"/>
    </source>
</evidence>
<dbReference type="EMBL" id="JANBPW010002310">
    <property type="protein sequence ID" value="KAJ1941252.1"/>
    <property type="molecule type" value="Genomic_DNA"/>
</dbReference>
<accession>A0ACC1J7Y6</accession>
<gene>
    <name evidence="1" type="ORF">FBU59_003552</name>
</gene>
<evidence type="ECO:0000313" key="2">
    <source>
        <dbReference type="Proteomes" id="UP001150603"/>
    </source>
</evidence>
<proteinExistence type="predicted"/>
<comment type="caution">
    <text evidence="1">The sequence shown here is derived from an EMBL/GenBank/DDBJ whole genome shotgun (WGS) entry which is preliminary data.</text>
</comment>
<sequence length="96" mass="10683">MKNVARTEPCAREGFLYGIGTGFGVAVLRFFQRGKIFSAGNWGVATFAAVAILSKQLCHFQHAHQRAKIHTLMEMQTKTVQHKIEGFEAAEESKSE</sequence>
<name>A0ACC1J7Y6_9FUNG</name>
<reference evidence="1" key="1">
    <citation type="submission" date="2022-07" db="EMBL/GenBank/DDBJ databases">
        <title>Phylogenomic reconstructions and comparative analyses of Kickxellomycotina fungi.</title>
        <authorList>
            <person name="Reynolds N.K."/>
            <person name="Stajich J.E."/>
            <person name="Barry K."/>
            <person name="Grigoriev I.V."/>
            <person name="Crous P."/>
            <person name="Smith M.E."/>
        </authorList>
    </citation>
    <scope>NUCLEOTIDE SEQUENCE</scope>
    <source>
        <strain evidence="1">NRRL 5244</strain>
    </source>
</reference>
<protein>
    <submittedName>
        <fullName evidence="1">Uncharacterized protein</fullName>
    </submittedName>
</protein>
<dbReference type="Proteomes" id="UP001150603">
    <property type="component" value="Unassembled WGS sequence"/>
</dbReference>
<organism evidence="1 2">
    <name type="scientific">Linderina macrospora</name>
    <dbReference type="NCBI Taxonomy" id="4868"/>
    <lineage>
        <taxon>Eukaryota</taxon>
        <taxon>Fungi</taxon>
        <taxon>Fungi incertae sedis</taxon>
        <taxon>Zoopagomycota</taxon>
        <taxon>Kickxellomycotina</taxon>
        <taxon>Kickxellomycetes</taxon>
        <taxon>Kickxellales</taxon>
        <taxon>Kickxellaceae</taxon>
        <taxon>Linderina</taxon>
    </lineage>
</organism>